<sequence>MIADTHGMLDTRIAEAVAGADVLVHAGDVGNDVVAAMTPLSERLVIVHGNNDPQDSGWPQSETLDLPGGQLVVIHGHQWPAKTRHRKLREQFPDAGAVVCGHSHRRVIDQDVEPWVLNPGAAGRTRAYGGPGWLELIAGTDEWQVRGHDLAPMKNKRR</sequence>
<evidence type="ECO:0000259" key="3">
    <source>
        <dbReference type="Pfam" id="PF12850"/>
    </source>
</evidence>
<dbReference type="NCBIfam" id="TIGR00040">
    <property type="entry name" value="yfcE"/>
    <property type="match status" value="1"/>
</dbReference>
<keyword evidence="5" id="KW-1185">Reference proteome</keyword>
<dbReference type="SUPFAM" id="SSF56300">
    <property type="entry name" value="Metallo-dependent phosphatases"/>
    <property type="match status" value="1"/>
</dbReference>
<reference evidence="4 5" key="1">
    <citation type="submission" date="2013-03" db="EMBL/GenBank/DDBJ databases">
        <title>Salinisphaera dokdonensis CL-ES53 Genome Sequencing.</title>
        <authorList>
            <person name="Li C."/>
            <person name="Lai Q."/>
            <person name="Shao Z."/>
        </authorList>
    </citation>
    <scope>NUCLEOTIDE SEQUENCE [LARGE SCALE GENOMIC DNA]</scope>
    <source>
        <strain evidence="4 5">CL-ES53</strain>
    </source>
</reference>
<evidence type="ECO:0000256" key="1">
    <source>
        <dbReference type="ARBA" id="ARBA00008950"/>
    </source>
</evidence>
<dbReference type="EC" id="3.1.4.-" evidence="2"/>
<dbReference type="InterPro" id="IPR024654">
    <property type="entry name" value="Calcineurin-like_PHP_lpxH"/>
</dbReference>
<comment type="cofactor">
    <cofactor evidence="2">
        <name>a divalent metal cation</name>
        <dbReference type="ChEBI" id="CHEBI:60240"/>
    </cofactor>
</comment>
<dbReference type="Proteomes" id="UP001460888">
    <property type="component" value="Unassembled WGS sequence"/>
</dbReference>
<keyword evidence="2" id="KW-0479">Metal-binding</keyword>
<dbReference type="Pfam" id="PF12850">
    <property type="entry name" value="Metallophos_2"/>
    <property type="match status" value="1"/>
</dbReference>
<dbReference type="Gene3D" id="3.60.21.10">
    <property type="match status" value="1"/>
</dbReference>
<name>A0ABV2B0A1_9GAMM</name>
<protein>
    <recommendedName>
        <fullName evidence="2">Phosphoesterase</fullName>
        <ecNumber evidence="2">3.1.4.-</ecNumber>
    </recommendedName>
</protein>
<proteinExistence type="inferred from homology"/>
<dbReference type="EMBL" id="APND01000002">
    <property type="protein sequence ID" value="MES1929315.1"/>
    <property type="molecule type" value="Genomic_DNA"/>
</dbReference>
<comment type="caution">
    <text evidence="4">The sequence shown here is derived from an EMBL/GenBank/DDBJ whole genome shotgun (WGS) entry which is preliminary data.</text>
</comment>
<organism evidence="4 5">
    <name type="scientific">Salinisphaera dokdonensis CL-ES53</name>
    <dbReference type="NCBI Taxonomy" id="1304272"/>
    <lineage>
        <taxon>Bacteria</taxon>
        <taxon>Pseudomonadati</taxon>
        <taxon>Pseudomonadota</taxon>
        <taxon>Gammaproteobacteria</taxon>
        <taxon>Salinisphaerales</taxon>
        <taxon>Salinisphaeraceae</taxon>
        <taxon>Salinisphaera</taxon>
    </lineage>
</organism>
<gene>
    <name evidence="4" type="ORF">SADO_08662</name>
</gene>
<feature type="domain" description="Calcineurin-like phosphoesterase" evidence="3">
    <location>
        <begin position="2"/>
        <end position="128"/>
    </location>
</feature>
<evidence type="ECO:0000313" key="4">
    <source>
        <dbReference type="EMBL" id="MES1929315.1"/>
    </source>
</evidence>
<comment type="similarity">
    <text evidence="1 2">Belongs to the metallophosphoesterase superfamily. YfcE family.</text>
</comment>
<evidence type="ECO:0000256" key="2">
    <source>
        <dbReference type="RuleBase" id="RU362039"/>
    </source>
</evidence>
<evidence type="ECO:0000313" key="5">
    <source>
        <dbReference type="Proteomes" id="UP001460888"/>
    </source>
</evidence>
<dbReference type="InterPro" id="IPR029052">
    <property type="entry name" value="Metallo-depent_PP-like"/>
</dbReference>
<dbReference type="InterPro" id="IPR000979">
    <property type="entry name" value="Phosphodiesterase_MJ0936/Vps29"/>
</dbReference>
<accession>A0ABV2B0A1</accession>